<gene>
    <name evidence="1" type="ORF">L9F63_019666</name>
</gene>
<feature type="non-terminal residue" evidence="1">
    <location>
        <position position="1"/>
    </location>
</feature>
<sequence length="55" mass="6100">FMLNTHSFHPFNLEAKVLQSLLCDLVELVCVNLAHEVRAISLGLQKAYDGILSTS</sequence>
<reference evidence="1" key="1">
    <citation type="journal article" date="2023" name="IScience">
        <title>Live-bearing cockroach genome reveals convergent evolutionary mechanisms linked to viviparity in insects and beyond.</title>
        <authorList>
            <person name="Fouks B."/>
            <person name="Harrison M.C."/>
            <person name="Mikhailova A.A."/>
            <person name="Marchal E."/>
            <person name="English S."/>
            <person name="Carruthers M."/>
            <person name="Jennings E.C."/>
            <person name="Chiamaka E.L."/>
            <person name="Frigard R.A."/>
            <person name="Pippel M."/>
            <person name="Attardo G.M."/>
            <person name="Benoit J.B."/>
            <person name="Bornberg-Bauer E."/>
            <person name="Tobe S.S."/>
        </authorList>
    </citation>
    <scope>NUCLEOTIDE SEQUENCE</scope>
    <source>
        <strain evidence="1">Stay&amp;Tobe</strain>
    </source>
</reference>
<dbReference type="EMBL" id="JASPKZ010006848">
    <property type="protein sequence ID" value="KAJ9586728.1"/>
    <property type="molecule type" value="Genomic_DNA"/>
</dbReference>
<name>A0AAD7ZU53_DIPPU</name>
<comment type="caution">
    <text evidence="1">The sequence shown here is derived from an EMBL/GenBank/DDBJ whole genome shotgun (WGS) entry which is preliminary data.</text>
</comment>
<evidence type="ECO:0000313" key="1">
    <source>
        <dbReference type="EMBL" id="KAJ9586728.1"/>
    </source>
</evidence>
<accession>A0AAD7ZU53</accession>
<evidence type="ECO:0000313" key="2">
    <source>
        <dbReference type="Proteomes" id="UP001233999"/>
    </source>
</evidence>
<organism evidence="1 2">
    <name type="scientific">Diploptera punctata</name>
    <name type="common">Pacific beetle cockroach</name>
    <dbReference type="NCBI Taxonomy" id="6984"/>
    <lineage>
        <taxon>Eukaryota</taxon>
        <taxon>Metazoa</taxon>
        <taxon>Ecdysozoa</taxon>
        <taxon>Arthropoda</taxon>
        <taxon>Hexapoda</taxon>
        <taxon>Insecta</taxon>
        <taxon>Pterygota</taxon>
        <taxon>Neoptera</taxon>
        <taxon>Polyneoptera</taxon>
        <taxon>Dictyoptera</taxon>
        <taxon>Blattodea</taxon>
        <taxon>Blaberoidea</taxon>
        <taxon>Blaberidae</taxon>
        <taxon>Diplopterinae</taxon>
        <taxon>Diploptera</taxon>
    </lineage>
</organism>
<feature type="non-terminal residue" evidence="1">
    <location>
        <position position="55"/>
    </location>
</feature>
<dbReference type="AlphaFoldDB" id="A0AAD7ZU53"/>
<proteinExistence type="predicted"/>
<keyword evidence="2" id="KW-1185">Reference proteome</keyword>
<dbReference type="Proteomes" id="UP001233999">
    <property type="component" value="Unassembled WGS sequence"/>
</dbReference>
<protein>
    <submittedName>
        <fullName evidence="1">Uncharacterized protein</fullName>
    </submittedName>
</protein>
<reference evidence="1" key="2">
    <citation type="submission" date="2023-05" db="EMBL/GenBank/DDBJ databases">
        <authorList>
            <person name="Fouks B."/>
        </authorList>
    </citation>
    <scope>NUCLEOTIDE SEQUENCE</scope>
    <source>
        <strain evidence="1">Stay&amp;Tobe</strain>
        <tissue evidence="1">Testes</tissue>
    </source>
</reference>